<evidence type="ECO:0000256" key="1">
    <source>
        <dbReference type="SAM" id="Coils"/>
    </source>
</evidence>
<sequence>MPRTAARRYRHFEPANPSTPKLSKNISAEPHAAAEPPHLPTNYAPHLPTEILLDILNFVPHSHASQTTLVSFCLVSRAWYAAAISRLYEKPHIHGKNFDLFVRTICPSINAHVRKSDLAELVKVLDLRSLVHHGSKSMTARLLGRTKSSLETFIAPQATFGLNSIAALSKCHQLRILDLGLTSESIRLRDLMHLLAQLHNLTTFVFPRCSIKNVDFYPDQIAWPPQLASLTLSGGLDNKFVMRLGTIEGCKLPSSLTELSFTHCTTVFDGPIIILLRSLRDHLTTLHITSMPRLSAGSLNDLLSHLAKLLHLTISLDYMSCDFFYISQPALNYPTVQPPYPLQSLTLVSSGNLPHPREAFNPAVLEAAINEGYLLHLHSVGVAKSCGWNSMDLEEDLINLAERVESLDEENRKLRRGVYAGLSDDEVVQIPSGGIWEFEG</sequence>
<accession>A0ABQ9NU19</accession>
<gene>
    <name evidence="3" type="ORF">H2201_004049</name>
</gene>
<keyword evidence="4" id="KW-1185">Reference proteome</keyword>
<name>A0ABQ9NU19_9PEZI</name>
<dbReference type="Gene3D" id="3.80.10.10">
    <property type="entry name" value="Ribonuclease Inhibitor"/>
    <property type="match status" value="1"/>
</dbReference>
<comment type="caution">
    <text evidence="3">The sequence shown here is derived from an EMBL/GenBank/DDBJ whole genome shotgun (WGS) entry which is preliminary data.</text>
</comment>
<dbReference type="Pfam" id="PF12937">
    <property type="entry name" value="F-box-like"/>
    <property type="match status" value="1"/>
</dbReference>
<dbReference type="InterPro" id="IPR032675">
    <property type="entry name" value="LRR_dom_sf"/>
</dbReference>
<feature type="domain" description="F-box" evidence="2">
    <location>
        <begin position="46"/>
        <end position="93"/>
    </location>
</feature>
<dbReference type="InterPro" id="IPR001810">
    <property type="entry name" value="F-box_dom"/>
</dbReference>
<dbReference type="EMBL" id="JAPDRL010000024">
    <property type="protein sequence ID" value="KAJ9665925.1"/>
    <property type="molecule type" value="Genomic_DNA"/>
</dbReference>
<dbReference type="InterPro" id="IPR036047">
    <property type="entry name" value="F-box-like_dom_sf"/>
</dbReference>
<keyword evidence="1" id="KW-0175">Coiled coil</keyword>
<proteinExistence type="predicted"/>
<dbReference type="SUPFAM" id="SSF81383">
    <property type="entry name" value="F-box domain"/>
    <property type="match status" value="1"/>
</dbReference>
<dbReference type="SUPFAM" id="SSF52047">
    <property type="entry name" value="RNI-like"/>
    <property type="match status" value="1"/>
</dbReference>
<evidence type="ECO:0000259" key="2">
    <source>
        <dbReference type="Pfam" id="PF12937"/>
    </source>
</evidence>
<protein>
    <recommendedName>
        <fullName evidence="2">F-box domain-containing protein</fullName>
    </recommendedName>
</protein>
<evidence type="ECO:0000313" key="4">
    <source>
        <dbReference type="Proteomes" id="UP001172684"/>
    </source>
</evidence>
<reference evidence="3" key="1">
    <citation type="submission" date="2022-10" db="EMBL/GenBank/DDBJ databases">
        <title>Culturing micro-colonial fungi from biological soil crusts in the Mojave desert and describing Neophaeococcomyces mojavensis, and introducing the new genera and species Taxawa tesnikishii.</title>
        <authorList>
            <person name="Kurbessoian T."/>
            <person name="Stajich J.E."/>
        </authorList>
    </citation>
    <scope>NUCLEOTIDE SEQUENCE</scope>
    <source>
        <strain evidence="3">TK_1</strain>
    </source>
</reference>
<dbReference type="CDD" id="cd09917">
    <property type="entry name" value="F-box_SF"/>
    <property type="match status" value="1"/>
</dbReference>
<dbReference type="Proteomes" id="UP001172684">
    <property type="component" value="Unassembled WGS sequence"/>
</dbReference>
<organism evidence="3 4">
    <name type="scientific">Coniosporium apollinis</name>
    <dbReference type="NCBI Taxonomy" id="61459"/>
    <lineage>
        <taxon>Eukaryota</taxon>
        <taxon>Fungi</taxon>
        <taxon>Dikarya</taxon>
        <taxon>Ascomycota</taxon>
        <taxon>Pezizomycotina</taxon>
        <taxon>Dothideomycetes</taxon>
        <taxon>Dothideomycetes incertae sedis</taxon>
        <taxon>Coniosporium</taxon>
    </lineage>
</organism>
<feature type="coiled-coil region" evidence="1">
    <location>
        <begin position="390"/>
        <end position="417"/>
    </location>
</feature>
<evidence type="ECO:0000313" key="3">
    <source>
        <dbReference type="EMBL" id="KAJ9665925.1"/>
    </source>
</evidence>